<keyword evidence="3" id="KW-1003">Cell membrane</keyword>
<keyword evidence="5 8" id="KW-1133">Transmembrane helix</keyword>
<feature type="transmembrane region" description="Helical" evidence="8">
    <location>
        <begin position="340"/>
        <end position="360"/>
    </location>
</feature>
<name>A0A517SUI4_9BACT</name>
<comment type="subcellular location">
    <subcellularLocation>
        <location evidence="1">Cell membrane</location>
        <topology evidence="1">Multi-pass membrane protein</topology>
    </subcellularLocation>
</comment>
<feature type="transmembrane region" description="Helical" evidence="8">
    <location>
        <begin position="372"/>
        <end position="395"/>
    </location>
</feature>
<feature type="transmembrane region" description="Helical" evidence="8">
    <location>
        <begin position="309"/>
        <end position="328"/>
    </location>
</feature>
<proteinExistence type="inferred from homology"/>
<dbReference type="RefSeq" id="WP_145278310.1">
    <property type="nucleotide sequence ID" value="NZ_CP036272.1"/>
</dbReference>
<dbReference type="GO" id="GO:0015128">
    <property type="term" value="F:gluconate transmembrane transporter activity"/>
    <property type="evidence" value="ECO:0007669"/>
    <property type="project" value="InterPro"/>
</dbReference>
<evidence type="ECO:0000256" key="6">
    <source>
        <dbReference type="ARBA" id="ARBA00023136"/>
    </source>
</evidence>
<sequence>MDIWWIVAGAFVVVLVCILLFRLHAFLTLLLAGFLVGGLTGTDALSDYGAKQVSKGDWTTQQAEQLVDRSAISRLTMEFGTSAGKIGVLIALASVIGGCLAESGAATATVQRILKRVGPKRAPEAIAISSFVIAIPVFFDTVFYLMLPLVRSMYRAIGKNYVLLILAVLAGGSIAHSLVPPTPGPLQVAETLQIDIGEMLIAGLVIGSISSFFSLAAAKLINRTFPVPMRDDDGPENRDGEDVDADRPGIAELAESLETKNQPGLWESILPIVVPVLLITCGSVIKYLLKAKIVESAWWTDLLLQLGDKNLAIAIGVLIAFPLTRYIAKEQRATLVSRNLASAGNIILITSAGGAFGVMLRQAGIASAVADLVHADAGLVLLPLAFVVTAAIRTLQGSATVAMMTSAGVLQGLVAPESLPFHPVYLAMAIGAGSKPISWMTDSAFWIITGMTGMTEAEGLKTISVMSIALGFSALFVTTVLAWLLPLAG</sequence>
<evidence type="ECO:0000256" key="2">
    <source>
        <dbReference type="ARBA" id="ARBA00022448"/>
    </source>
</evidence>
<feature type="transmembrane region" description="Helical" evidence="8">
    <location>
        <begin position="126"/>
        <end position="149"/>
    </location>
</feature>
<dbReference type="PANTHER" id="PTHR30354">
    <property type="entry name" value="GNT FAMILY GLUCONATE TRANSPORTER"/>
    <property type="match status" value="1"/>
</dbReference>
<evidence type="ECO:0000313" key="10">
    <source>
        <dbReference type="Proteomes" id="UP000315003"/>
    </source>
</evidence>
<keyword evidence="10" id="KW-1185">Reference proteome</keyword>
<feature type="transmembrane region" description="Helical" evidence="8">
    <location>
        <begin position="463"/>
        <end position="485"/>
    </location>
</feature>
<keyword evidence="6 8" id="KW-0472">Membrane</keyword>
<dbReference type="EMBL" id="CP036272">
    <property type="protein sequence ID" value="QDT59763.1"/>
    <property type="molecule type" value="Genomic_DNA"/>
</dbReference>
<evidence type="ECO:0000256" key="3">
    <source>
        <dbReference type="ARBA" id="ARBA00022475"/>
    </source>
</evidence>
<dbReference type="PANTHER" id="PTHR30354:SF22">
    <property type="entry name" value="HIGH-AFFINITY GLUCONATE TRANSPORTER"/>
    <property type="match status" value="1"/>
</dbReference>
<keyword evidence="4 8" id="KW-0812">Transmembrane</keyword>
<organism evidence="9 10">
    <name type="scientific">Stieleria bergensis</name>
    <dbReference type="NCBI Taxonomy" id="2528025"/>
    <lineage>
        <taxon>Bacteria</taxon>
        <taxon>Pseudomonadati</taxon>
        <taxon>Planctomycetota</taxon>
        <taxon>Planctomycetia</taxon>
        <taxon>Pirellulales</taxon>
        <taxon>Pirellulaceae</taxon>
        <taxon>Stieleria</taxon>
    </lineage>
</organism>
<evidence type="ECO:0000256" key="1">
    <source>
        <dbReference type="ARBA" id="ARBA00004651"/>
    </source>
</evidence>
<gene>
    <name evidence="9" type="primary">ygbN</name>
    <name evidence="9" type="ORF">SV7mr_22730</name>
</gene>
<evidence type="ECO:0000313" key="9">
    <source>
        <dbReference type="EMBL" id="QDT59763.1"/>
    </source>
</evidence>
<feature type="transmembrane region" description="Helical" evidence="8">
    <location>
        <begin position="86"/>
        <end position="106"/>
    </location>
</feature>
<reference evidence="9 10" key="1">
    <citation type="submission" date="2019-02" db="EMBL/GenBank/DDBJ databases">
        <title>Deep-cultivation of Planctomycetes and their phenomic and genomic characterization uncovers novel biology.</title>
        <authorList>
            <person name="Wiegand S."/>
            <person name="Jogler M."/>
            <person name="Boedeker C."/>
            <person name="Pinto D."/>
            <person name="Vollmers J."/>
            <person name="Rivas-Marin E."/>
            <person name="Kohn T."/>
            <person name="Peeters S.H."/>
            <person name="Heuer A."/>
            <person name="Rast P."/>
            <person name="Oberbeckmann S."/>
            <person name="Bunk B."/>
            <person name="Jeske O."/>
            <person name="Meyerdierks A."/>
            <person name="Storesund J.E."/>
            <person name="Kallscheuer N."/>
            <person name="Luecker S."/>
            <person name="Lage O.M."/>
            <person name="Pohl T."/>
            <person name="Merkel B.J."/>
            <person name="Hornburger P."/>
            <person name="Mueller R.-W."/>
            <person name="Bruemmer F."/>
            <person name="Labrenz M."/>
            <person name="Spormann A.M."/>
            <person name="Op den Camp H."/>
            <person name="Overmann J."/>
            <person name="Amann R."/>
            <person name="Jetten M.S.M."/>
            <person name="Mascher T."/>
            <person name="Medema M.H."/>
            <person name="Devos D.P."/>
            <person name="Kaster A.-K."/>
            <person name="Ovreas L."/>
            <person name="Rohde M."/>
            <person name="Galperin M.Y."/>
            <person name="Jogler C."/>
        </authorList>
    </citation>
    <scope>NUCLEOTIDE SEQUENCE [LARGE SCALE GENOMIC DNA]</scope>
    <source>
        <strain evidence="9 10">SV_7m_r</strain>
    </source>
</reference>
<dbReference type="Proteomes" id="UP000315003">
    <property type="component" value="Chromosome"/>
</dbReference>
<feature type="transmembrane region" description="Helical" evidence="8">
    <location>
        <begin position="6"/>
        <end position="36"/>
    </location>
</feature>
<evidence type="ECO:0000256" key="7">
    <source>
        <dbReference type="ARBA" id="ARBA00049663"/>
    </source>
</evidence>
<feature type="transmembrane region" description="Helical" evidence="8">
    <location>
        <begin position="161"/>
        <end position="179"/>
    </location>
</feature>
<dbReference type="GO" id="GO:0005886">
    <property type="term" value="C:plasma membrane"/>
    <property type="evidence" value="ECO:0007669"/>
    <property type="project" value="UniProtKB-SubCell"/>
</dbReference>
<dbReference type="OrthoDB" id="9787129at2"/>
<feature type="transmembrane region" description="Helical" evidence="8">
    <location>
        <begin position="269"/>
        <end position="289"/>
    </location>
</feature>
<comment type="similarity">
    <text evidence="7">Belongs to the GntP permease family.</text>
</comment>
<accession>A0A517SUI4</accession>
<dbReference type="InterPro" id="IPR003474">
    <property type="entry name" value="Glcn_transporter"/>
</dbReference>
<evidence type="ECO:0000256" key="4">
    <source>
        <dbReference type="ARBA" id="ARBA00022692"/>
    </source>
</evidence>
<dbReference type="AlphaFoldDB" id="A0A517SUI4"/>
<evidence type="ECO:0000256" key="5">
    <source>
        <dbReference type="ARBA" id="ARBA00022989"/>
    </source>
</evidence>
<feature type="transmembrane region" description="Helical" evidence="8">
    <location>
        <begin position="199"/>
        <end position="221"/>
    </location>
</feature>
<keyword evidence="2" id="KW-0813">Transport</keyword>
<protein>
    <submittedName>
        <fullName evidence="9">Inner membrane permease YgbN</fullName>
    </submittedName>
</protein>
<dbReference type="Pfam" id="PF02447">
    <property type="entry name" value="GntP_permease"/>
    <property type="match status" value="1"/>
</dbReference>
<evidence type="ECO:0000256" key="8">
    <source>
        <dbReference type="SAM" id="Phobius"/>
    </source>
</evidence>